<feature type="transmembrane region" description="Helical" evidence="9">
    <location>
        <begin position="123"/>
        <end position="143"/>
    </location>
</feature>
<sequence>MIELFEDHLQAVLWSGALLGLAYGAAAQWSRFCLYRGLSNRWQSGDSIKLRAFVLAMAVALLSSQALHWLFGIDLTQTHYHQRSPSWPLLLGGGMLFGYGMHLANACGARSLVLLGSGNLRSLLVLLVLGVSAYATLSGLLAHPRIDLEALTQTRLPATSIDGLISLTGLSASLSKTLTLLVLAGLLLFWALKSPALRQSPRDWIGASLIGLLTAGGWWVTGVLGADDFDPVRLGSLTFVQPIGETLQFSMLSSGMKLSFAVVVVLGVILGSFVRALFSGEFSWQGYESPQQMQRGILGGLLMGIGGVLSLGCTLGQGISGFSTLALSSIAALAGILIGAQVALWLDSRKTTV</sequence>
<dbReference type="PANTHER" id="PTHR30574">
    <property type="entry name" value="INNER MEMBRANE PROTEIN YEDE"/>
    <property type="match status" value="1"/>
</dbReference>
<comment type="caution">
    <text evidence="10">The sequence shown here is derived from an EMBL/GenBank/DDBJ whole genome shotgun (WGS) entry which is preliminary data.</text>
</comment>
<dbReference type="OrthoDB" id="9794165at2"/>
<dbReference type="Pfam" id="PF04143">
    <property type="entry name" value="Sulf_transp"/>
    <property type="match status" value="1"/>
</dbReference>
<accession>A0A063Y1N7</accession>
<feature type="transmembrane region" description="Helical" evidence="9">
    <location>
        <begin position="12"/>
        <end position="29"/>
    </location>
</feature>
<feature type="transmembrane region" description="Helical" evidence="9">
    <location>
        <begin position="298"/>
        <end position="319"/>
    </location>
</feature>
<evidence type="ECO:0000256" key="4">
    <source>
        <dbReference type="ARBA" id="ARBA00022519"/>
    </source>
</evidence>
<dbReference type="PANTHER" id="PTHR30574:SF1">
    <property type="entry name" value="SULPHUR TRANSPORT DOMAIN-CONTAINING PROTEIN"/>
    <property type="match status" value="1"/>
</dbReference>
<feature type="transmembrane region" description="Helical" evidence="9">
    <location>
        <begin position="204"/>
        <end position="226"/>
    </location>
</feature>
<comment type="similarity">
    <text evidence="8">Belongs to the TsuA/YedE (TC 9.B.102) family.</text>
</comment>
<feature type="transmembrane region" description="Helical" evidence="9">
    <location>
        <begin position="91"/>
        <end position="116"/>
    </location>
</feature>
<keyword evidence="2" id="KW-0813">Transport</keyword>
<evidence type="ECO:0000256" key="2">
    <source>
        <dbReference type="ARBA" id="ARBA00022448"/>
    </source>
</evidence>
<keyword evidence="5 9" id="KW-0812">Transmembrane</keyword>
<evidence type="ECO:0000256" key="6">
    <source>
        <dbReference type="ARBA" id="ARBA00022989"/>
    </source>
</evidence>
<keyword evidence="3" id="KW-1003">Cell membrane</keyword>
<evidence type="ECO:0000256" key="3">
    <source>
        <dbReference type="ARBA" id="ARBA00022475"/>
    </source>
</evidence>
<gene>
    <name evidence="10" type="ORF">ADINL_2184</name>
</gene>
<evidence type="ECO:0000256" key="9">
    <source>
        <dbReference type="SAM" id="Phobius"/>
    </source>
</evidence>
<comment type="subcellular location">
    <subcellularLocation>
        <location evidence="1">Cell inner membrane</location>
        <topology evidence="1">Multi-pass membrane protein</topology>
    </subcellularLocation>
</comment>
<dbReference type="Proteomes" id="UP000027318">
    <property type="component" value="Unassembled WGS sequence"/>
</dbReference>
<protein>
    <submittedName>
        <fullName evidence="10">Lipocalin-related protein and Bos/Can/Equ allergen</fullName>
    </submittedName>
</protein>
<keyword evidence="7 9" id="KW-0472">Membrane</keyword>
<reference evidence="10 11" key="1">
    <citation type="journal article" date="2005" name="Int. J. Syst. Evol. Microbiol.">
        <title>Nitrincola lacisaponensis gen. nov., sp. nov., a novel alkaliphilic bacterium isolated from an alkaline, saline lake.</title>
        <authorList>
            <person name="Dimitriu P.A."/>
            <person name="Shukla S.K."/>
            <person name="Conradt J."/>
            <person name="Marquez M.C."/>
            <person name="Ventosa A."/>
            <person name="Maglia A."/>
            <person name="Peyton B.M."/>
            <person name="Pinkart H.C."/>
            <person name="Mormile M.R."/>
        </authorList>
    </citation>
    <scope>NUCLEOTIDE SEQUENCE [LARGE SCALE GENOMIC DNA]</scope>
    <source>
        <strain evidence="10 11">4CA</strain>
    </source>
</reference>
<dbReference type="RefSeq" id="WP_051632736.1">
    <property type="nucleotide sequence ID" value="NZ_JMSZ01000032.1"/>
</dbReference>
<keyword evidence="4" id="KW-0997">Cell inner membrane</keyword>
<feature type="transmembrane region" description="Helical" evidence="9">
    <location>
        <begin position="325"/>
        <end position="346"/>
    </location>
</feature>
<keyword evidence="11" id="KW-1185">Reference proteome</keyword>
<evidence type="ECO:0000313" key="11">
    <source>
        <dbReference type="Proteomes" id="UP000027318"/>
    </source>
</evidence>
<proteinExistence type="inferred from homology"/>
<evidence type="ECO:0000256" key="7">
    <source>
        <dbReference type="ARBA" id="ARBA00023136"/>
    </source>
</evidence>
<dbReference type="STRING" id="267850.ADINL_2184"/>
<evidence type="ECO:0000256" key="5">
    <source>
        <dbReference type="ARBA" id="ARBA00022692"/>
    </source>
</evidence>
<feature type="transmembrane region" description="Helical" evidence="9">
    <location>
        <begin position="258"/>
        <end position="278"/>
    </location>
</feature>
<evidence type="ECO:0000256" key="1">
    <source>
        <dbReference type="ARBA" id="ARBA00004429"/>
    </source>
</evidence>
<keyword evidence="6 9" id="KW-1133">Transmembrane helix</keyword>
<evidence type="ECO:0000256" key="8">
    <source>
        <dbReference type="ARBA" id="ARBA00035655"/>
    </source>
</evidence>
<dbReference type="InterPro" id="IPR007272">
    <property type="entry name" value="Sulf_transp_TsuA/YedE"/>
</dbReference>
<feature type="transmembrane region" description="Helical" evidence="9">
    <location>
        <begin position="163"/>
        <end position="192"/>
    </location>
</feature>
<evidence type="ECO:0000313" key="10">
    <source>
        <dbReference type="EMBL" id="KDE39055.1"/>
    </source>
</evidence>
<feature type="transmembrane region" description="Helical" evidence="9">
    <location>
        <begin position="50"/>
        <end position="71"/>
    </location>
</feature>
<organism evidence="10 11">
    <name type="scientific">Nitrincola lacisaponensis</name>
    <dbReference type="NCBI Taxonomy" id="267850"/>
    <lineage>
        <taxon>Bacteria</taxon>
        <taxon>Pseudomonadati</taxon>
        <taxon>Pseudomonadota</taxon>
        <taxon>Gammaproteobacteria</taxon>
        <taxon>Oceanospirillales</taxon>
        <taxon>Oceanospirillaceae</taxon>
        <taxon>Nitrincola</taxon>
    </lineage>
</organism>
<dbReference type="AlphaFoldDB" id="A0A063Y1N7"/>
<dbReference type="GO" id="GO:0005886">
    <property type="term" value="C:plasma membrane"/>
    <property type="evidence" value="ECO:0007669"/>
    <property type="project" value="UniProtKB-SubCell"/>
</dbReference>
<name>A0A063Y1N7_9GAMM</name>
<dbReference type="PATRIC" id="fig|267850.7.peg.2152"/>
<dbReference type="EMBL" id="JMSZ01000032">
    <property type="protein sequence ID" value="KDE39055.1"/>
    <property type="molecule type" value="Genomic_DNA"/>
</dbReference>